<dbReference type="AlphaFoldDB" id="A0A8H4W1W3"/>
<keyword evidence="3" id="KW-1185">Reference proteome</keyword>
<gene>
    <name evidence="2" type="ORF">G7Y89_g7058</name>
</gene>
<proteinExistence type="predicted"/>
<evidence type="ECO:0000313" key="3">
    <source>
        <dbReference type="Proteomes" id="UP000566819"/>
    </source>
</evidence>
<accession>A0A8H4W1W3</accession>
<dbReference type="EMBL" id="JAAMPI010000480">
    <property type="protein sequence ID" value="KAF4631078.1"/>
    <property type="molecule type" value="Genomic_DNA"/>
</dbReference>
<evidence type="ECO:0000256" key="1">
    <source>
        <dbReference type="SAM" id="MobiDB-lite"/>
    </source>
</evidence>
<organism evidence="2 3">
    <name type="scientific">Cudoniella acicularis</name>
    <dbReference type="NCBI Taxonomy" id="354080"/>
    <lineage>
        <taxon>Eukaryota</taxon>
        <taxon>Fungi</taxon>
        <taxon>Dikarya</taxon>
        <taxon>Ascomycota</taxon>
        <taxon>Pezizomycotina</taxon>
        <taxon>Leotiomycetes</taxon>
        <taxon>Helotiales</taxon>
        <taxon>Tricladiaceae</taxon>
        <taxon>Cudoniella</taxon>
    </lineage>
</organism>
<evidence type="ECO:0008006" key="4">
    <source>
        <dbReference type="Google" id="ProtNLM"/>
    </source>
</evidence>
<feature type="compositionally biased region" description="Basic and acidic residues" evidence="1">
    <location>
        <begin position="115"/>
        <end position="129"/>
    </location>
</feature>
<sequence length="149" mass="16538">MKTPTSSKTATQLTPAEGILFQTILLSMKNAPQVDWAVVAQKANYKSREVARIRYWQIMRRLQAAEAQGNETLASPDNFDTSTDAKSLLRTPKAKASTAFKVTKSKGSPVRKGKVKAESVEKVEKELHSSENSSKGLFDQEMFDEAPKF</sequence>
<protein>
    <recommendedName>
        <fullName evidence="4">Myb-like domain-containing protein</fullName>
    </recommendedName>
</protein>
<feature type="compositionally biased region" description="Polar residues" evidence="1">
    <location>
        <begin position="69"/>
        <end position="85"/>
    </location>
</feature>
<dbReference type="OrthoDB" id="5403747at2759"/>
<dbReference type="Proteomes" id="UP000566819">
    <property type="component" value="Unassembled WGS sequence"/>
</dbReference>
<evidence type="ECO:0000313" key="2">
    <source>
        <dbReference type="EMBL" id="KAF4631078.1"/>
    </source>
</evidence>
<name>A0A8H4W1W3_9HELO</name>
<reference evidence="2 3" key="1">
    <citation type="submission" date="2020-03" db="EMBL/GenBank/DDBJ databases">
        <title>Draft Genome Sequence of Cudoniella acicularis.</title>
        <authorList>
            <person name="Buettner E."/>
            <person name="Kellner H."/>
        </authorList>
    </citation>
    <scope>NUCLEOTIDE SEQUENCE [LARGE SCALE GENOMIC DNA]</scope>
    <source>
        <strain evidence="2 3">DSM 108380</strain>
    </source>
</reference>
<comment type="caution">
    <text evidence="2">The sequence shown here is derived from an EMBL/GenBank/DDBJ whole genome shotgun (WGS) entry which is preliminary data.</text>
</comment>
<feature type="region of interest" description="Disordered" evidence="1">
    <location>
        <begin position="68"/>
        <end position="149"/>
    </location>
</feature>